<dbReference type="Proteomes" id="UP000784294">
    <property type="component" value="Unassembled WGS sequence"/>
</dbReference>
<feature type="compositionally biased region" description="Low complexity" evidence="1">
    <location>
        <begin position="185"/>
        <end position="217"/>
    </location>
</feature>
<accession>A0A448X425</accession>
<feature type="compositionally biased region" description="Basic residues" evidence="1">
    <location>
        <begin position="226"/>
        <end position="240"/>
    </location>
</feature>
<feature type="region of interest" description="Disordered" evidence="1">
    <location>
        <begin position="425"/>
        <end position="491"/>
    </location>
</feature>
<feature type="compositionally biased region" description="Polar residues" evidence="1">
    <location>
        <begin position="343"/>
        <end position="384"/>
    </location>
</feature>
<dbReference type="EMBL" id="CAAALY010088065">
    <property type="protein sequence ID" value="VEL27560.1"/>
    <property type="molecule type" value="Genomic_DNA"/>
</dbReference>
<proteinExistence type="predicted"/>
<feature type="region of interest" description="Disordered" evidence="1">
    <location>
        <begin position="185"/>
        <end position="249"/>
    </location>
</feature>
<feature type="non-terminal residue" evidence="2">
    <location>
        <position position="491"/>
    </location>
</feature>
<dbReference type="AlphaFoldDB" id="A0A448X425"/>
<keyword evidence="3" id="KW-1185">Reference proteome</keyword>
<organism evidence="2 3">
    <name type="scientific">Protopolystoma xenopodis</name>
    <dbReference type="NCBI Taxonomy" id="117903"/>
    <lineage>
        <taxon>Eukaryota</taxon>
        <taxon>Metazoa</taxon>
        <taxon>Spiralia</taxon>
        <taxon>Lophotrochozoa</taxon>
        <taxon>Platyhelminthes</taxon>
        <taxon>Monogenea</taxon>
        <taxon>Polyopisthocotylea</taxon>
        <taxon>Polystomatidea</taxon>
        <taxon>Polystomatidae</taxon>
        <taxon>Protopolystoma</taxon>
    </lineage>
</organism>
<feature type="region of interest" description="Disordered" evidence="1">
    <location>
        <begin position="320"/>
        <end position="388"/>
    </location>
</feature>
<sequence length="491" mass="53125">MMKERKRKKSKLDGWKGDGYETAKRLEGSRYRSLKRIKWPNSEDVEAAKMSPSADVNCEVSRLRRSQTLLTPSRQVVWKNQQTRLTSAGGDQQHHRVLDFDPKEASSLYHPAGQKSFPCSASVTFSTWLRENHSNSVPPKLPSPFSLTQRSCQIPLLITAQPQSTPSSAFLPPYFAPPNEAVACPSSSSSSSTASPSTPLLPSSSDPLSLSSLQQNLLPPPPPPLLHHHYHHLPHAHPQHNHANMSPDLPPLLKTRSSCLVNSSYSSCVSSSSSSLFGPSRCSAQAAEGCPSILLLGPGNQRNGQLSGRRHPIDIITTITTPTPPFPGSSCEGTPPQDPRLDNNISTDNMLSSRPSETVHTTDRLTTASNSSGPHQQTHKTTSSRADEEALMALPNVESTIRVPADEPSRLVTLLPALVRRTRPTTWPARQVGRPTKRPDRRNLGSSPETEAPADTASSFGLTGSPSKVGQRPVAGADEPRVDSSEAAKLA</sequence>
<protein>
    <submittedName>
        <fullName evidence="2">Uncharacterized protein</fullName>
    </submittedName>
</protein>
<evidence type="ECO:0000256" key="1">
    <source>
        <dbReference type="SAM" id="MobiDB-lite"/>
    </source>
</evidence>
<evidence type="ECO:0000313" key="3">
    <source>
        <dbReference type="Proteomes" id="UP000784294"/>
    </source>
</evidence>
<evidence type="ECO:0000313" key="2">
    <source>
        <dbReference type="EMBL" id="VEL27560.1"/>
    </source>
</evidence>
<feature type="compositionally biased region" description="Basic and acidic residues" evidence="1">
    <location>
        <begin position="478"/>
        <end position="491"/>
    </location>
</feature>
<feature type="compositionally biased region" description="Polar residues" evidence="1">
    <location>
        <begin position="456"/>
        <end position="468"/>
    </location>
</feature>
<name>A0A448X425_9PLAT</name>
<comment type="caution">
    <text evidence="2">The sequence shown here is derived from an EMBL/GenBank/DDBJ whole genome shotgun (WGS) entry which is preliminary data.</text>
</comment>
<reference evidence="2" key="1">
    <citation type="submission" date="2018-11" db="EMBL/GenBank/DDBJ databases">
        <authorList>
            <consortium name="Pathogen Informatics"/>
        </authorList>
    </citation>
    <scope>NUCLEOTIDE SEQUENCE</scope>
</reference>
<gene>
    <name evidence="2" type="ORF">PXEA_LOCUS21000</name>
</gene>